<keyword evidence="3" id="KW-1185">Reference proteome</keyword>
<proteinExistence type="predicted"/>
<reference evidence="2 3" key="1">
    <citation type="journal article" date="2016" name="Genome Biol. Evol.">
        <title>Divergent and convergent evolution of fungal pathogenicity.</title>
        <authorList>
            <person name="Shang Y."/>
            <person name="Xiao G."/>
            <person name="Zheng P."/>
            <person name="Cen K."/>
            <person name="Zhan S."/>
            <person name="Wang C."/>
        </authorList>
    </citation>
    <scope>NUCLEOTIDE SEQUENCE [LARGE SCALE GENOMIC DNA]</scope>
    <source>
        <strain evidence="2 3">RCEF 264</strain>
    </source>
</reference>
<comment type="caution">
    <text evidence="2">The sequence shown here is derived from an EMBL/GenBank/DDBJ whole genome shotgun (WGS) entry which is preliminary data.</text>
</comment>
<accession>A0A167N992</accession>
<dbReference type="Proteomes" id="UP000076874">
    <property type="component" value="Unassembled WGS sequence"/>
</dbReference>
<gene>
    <name evidence="2" type="ORF">SPI_08378</name>
</gene>
<protein>
    <submittedName>
        <fullName evidence="2">Uncharacterized protein</fullName>
    </submittedName>
</protein>
<name>A0A167N992_9HYPO</name>
<keyword evidence="1" id="KW-0732">Signal</keyword>
<feature type="chain" id="PRO_5007890630" evidence="1">
    <location>
        <begin position="21"/>
        <end position="426"/>
    </location>
</feature>
<feature type="signal peptide" evidence="1">
    <location>
        <begin position="1"/>
        <end position="20"/>
    </location>
</feature>
<sequence length="426" mass="43788">MKTLYLLAVSALLGARGTVATPCKATPPPSLLPSPSSSLLSLPSSAAVYTPPSSSSSSFFPPFSEPSIPLSSVSLPSTVPNPCDNLVADSDLLTGKLHWGDTETGGALVTYLNNCNGYGSCAQLQLPGAASPASVQLSQVVHGTTAGQTYHFSVRYRIVANGGNPFDFRCVLNDQVTVQFRVDLLADGPWRTYGFPYVASRDFVNVACTLSSPGYGADQLDIVQITEVTLVAATCGPSSSVSSSALPSVPSYTPPCGNLVTDGDLSDARLLWAGTVNGPATISYLADDCGGYDSCVALALVGTDPNDARISTNVGLFTAGSTYRVRLEYRIVARAGPSPDFTILLGSVSVPCPTSGDPLNTWLLFSFVYTATTPLAQLVIDLSGNAGAAGLTNVIEITNIAVSLDGDDSCGLGPGGGGGEDPPVDV</sequence>
<evidence type="ECO:0000313" key="3">
    <source>
        <dbReference type="Proteomes" id="UP000076874"/>
    </source>
</evidence>
<evidence type="ECO:0000256" key="1">
    <source>
        <dbReference type="SAM" id="SignalP"/>
    </source>
</evidence>
<organism evidence="2 3">
    <name type="scientific">Niveomyces insectorum RCEF 264</name>
    <dbReference type="NCBI Taxonomy" id="1081102"/>
    <lineage>
        <taxon>Eukaryota</taxon>
        <taxon>Fungi</taxon>
        <taxon>Dikarya</taxon>
        <taxon>Ascomycota</taxon>
        <taxon>Pezizomycotina</taxon>
        <taxon>Sordariomycetes</taxon>
        <taxon>Hypocreomycetidae</taxon>
        <taxon>Hypocreales</taxon>
        <taxon>Cordycipitaceae</taxon>
        <taxon>Niveomyces</taxon>
    </lineage>
</organism>
<evidence type="ECO:0000313" key="2">
    <source>
        <dbReference type="EMBL" id="OAA55283.1"/>
    </source>
</evidence>
<dbReference type="EMBL" id="AZHD01000020">
    <property type="protein sequence ID" value="OAA55283.1"/>
    <property type="molecule type" value="Genomic_DNA"/>
</dbReference>
<dbReference type="AlphaFoldDB" id="A0A167N992"/>